<accession>A0A917ZI08</accession>
<evidence type="ECO:0000313" key="4">
    <source>
        <dbReference type="Proteomes" id="UP000646523"/>
    </source>
</evidence>
<dbReference type="InterPro" id="IPR036689">
    <property type="entry name" value="ESAT-6-like_sf"/>
</dbReference>
<evidence type="ECO:0000313" key="3">
    <source>
        <dbReference type="EMBL" id="GGO83026.1"/>
    </source>
</evidence>
<feature type="region of interest" description="Disordered" evidence="2">
    <location>
        <begin position="200"/>
        <end position="356"/>
    </location>
</feature>
<name>A0A917ZI08_9ACTN</name>
<feature type="compositionally biased region" description="Low complexity" evidence="2">
    <location>
        <begin position="221"/>
        <end position="252"/>
    </location>
</feature>
<organism evidence="3 4">
    <name type="scientific">Nonomuraea cavernae</name>
    <dbReference type="NCBI Taxonomy" id="2045107"/>
    <lineage>
        <taxon>Bacteria</taxon>
        <taxon>Bacillati</taxon>
        <taxon>Actinomycetota</taxon>
        <taxon>Actinomycetes</taxon>
        <taxon>Streptosporangiales</taxon>
        <taxon>Streptosporangiaceae</taxon>
        <taxon>Nonomuraea</taxon>
    </lineage>
</organism>
<dbReference type="AlphaFoldDB" id="A0A917ZI08"/>
<proteinExistence type="predicted"/>
<feature type="region of interest" description="Disordered" evidence="2">
    <location>
        <begin position="1"/>
        <end position="23"/>
    </location>
</feature>
<feature type="compositionally biased region" description="Polar residues" evidence="2">
    <location>
        <begin position="320"/>
        <end position="331"/>
    </location>
</feature>
<keyword evidence="4" id="KW-1185">Reference proteome</keyword>
<dbReference type="EMBL" id="BMNH01000047">
    <property type="protein sequence ID" value="GGO83026.1"/>
    <property type="molecule type" value="Genomic_DNA"/>
</dbReference>
<evidence type="ECO:0000256" key="2">
    <source>
        <dbReference type="SAM" id="MobiDB-lite"/>
    </source>
</evidence>
<keyword evidence="1" id="KW-0175">Coiled coil</keyword>
<comment type="caution">
    <text evidence="3">The sequence shown here is derived from an EMBL/GenBank/DDBJ whole genome shotgun (WGS) entry which is preliminary data.</text>
</comment>
<feature type="coiled-coil region" evidence="1">
    <location>
        <begin position="137"/>
        <end position="164"/>
    </location>
</feature>
<reference evidence="3" key="2">
    <citation type="submission" date="2020-09" db="EMBL/GenBank/DDBJ databases">
        <authorList>
            <person name="Sun Q."/>
            <person name="Zhou Y."/>
        </authorList>
    </citation>
    <scope>NUCLEOTIDE SEQUENCE</scope>
    <source>
        <strain evidence="3">CGMCC 4.7368</strain>
    </source>
</reference>
<feature type="compositionally biased region" description="Low complexity" evidence="2">
    <location>
        <begin position="300"/>
        <end position="316"/>
    </location>
</feature>
<dbReference type="InterPro" id="IPR010310">
    <property type="entry name" value="T7SS_ESAT-6-like"/>
</dbReference>
<dbReference type="RefSeq" id="WP_189129058.1">
    <property type="nucleotide sequence ID" value="NZ_BMNH01000047.1"/>
</dbReference>
<protein>
    <submittedName>
        <fullName evidence="3">Uncharacterized protein</fullName>
    </submittedName>
</protein>
<evidence type="ECO:0000256" key="1">
    <source>
        <dbReference type="SAM" id="Coils"/>
    </source>
</evidence>
<dbReference type="Gene3D" id="1.10.287.1060">
    <property type="entry name" value="ESAT-6-like"/>
    <property type="match status" value="1"/>
</dbReference>
<gene>
    <name evidence="3" type="ORF">GCM10012289_75630</name>
</gene>
<dbReference type="Pfam" id="PF06013">
    <property type="entry name" value="WXG100"/>
    <property type="match status" value="1"/>
</dbReference>
<reference evidence="3" key="1">
    <citation type="journal article" date="2014" name="Int. J. Syst. Evol. Microbiol.">
        <title>Complete genome sequence of Corynebacterium casei LMG S-19264T (=DSM 44701T), isolated from a smear-ripened cheese.</title>
        <authorList>
            <consortium name="US DOE Joint Genome Institute (JGI-PGF)"/>
            <person name="Walter F."/>
            <person name="Albersmeier A."/>
            <person name="Kalinowski J."/>
            <person name="Ruckert C."/>
        </authorList>
    </citation>
    <scope>NUCLEOTIDE SEQUENCE</scope>
    <source>
        <strain evidence="3">CGMCC 4.7368</strain>
    </source>
</reference>
<sequence length="410" mass="41202">MGSERVVLTIRSGEGPQGQTVKAPRKEIERLLSDTKPGEISDAGSTYKAAAGAVDRAVQALQESAGELAKSWKGPTAAQVQKAMQLMHASGVELSSKMRQMDEALGSYAEELPATLAKVESIPTPVMPRGTTTAAAVSAYEERKAAEDREAQKAMRELNQKMANIFNASVPATVSYELPTVAIPGDGGGANQKPVVLSELPANAGEPGSGDPLAPGTGTISPGEAGTTPTGTSPSATSPTGSGTSDPGTGTSNTAGRNGVEGTGSDPLSTQRQTGLTDNTVPSVIGDPRATESANFSPQTTSSPYTATPYTSTPYAGAPNATTLTPVTAGNTPGAPSVLGNPGALGGSSVSGGPASAVRPAGMGPGMMPFMPMGGMGAGGSDNGIEVGTHLTEERDIWTTAHTVTEPRIG</sequence>
<dbReference type="SUPFAM" id="SSF140453">
    <property type="entry name" value="EsxAB dimer-like"/>
    <property type="match status" value="1"/>
</dbReference>
<dbReference type="Proteomes" id="UP000646523">
    <property type="component" value="Unassembled WGS sequence"/>
</dbReference>
<feature type="compositionally biased region" description="Polar residues" evidence="2">
    <location>
        <begin position="266"/>
        <end position="282"/>
    </location>
</feature>